<evidence type="ECO:0000313" key="2">
    <source>
        <dbReference type="Proteomes" id="UP000261812"/>
    </source>
</evidence>
<dbReference type="EMBL" id="CP032152">
    <property type="protein sequence ID" value="QLL29625.1"/>
    <property type="molecule type" value="Genomic_DNA"/>
</dbReference>
<name>A0A7D6EUD3_9CYAN</name>
<keyword evidence="2" id="KW-1185">Reference proteome</keyword>
<evidence type="ECO:0000313" key="1">
    <source>
        <dbReference type="EMBL" id="QLL29625.1"/>
    </source>
</evidence>
<gene>
    <name evidence="1" type="ORF">D3A95_00465</name>
</gene>
<protein>
    <submittedName>
        <fullName evidence="1">Uncharacterized protein</fullName>
    </submittedName>
</protein>
<dbReference type="RefSeq" id="WP_181495451.1">
    <property type="nucleotide sequence ID" value="NZ_CP032152.1"/>
</dbReference>
<dbReference type="Proteomes" id="UP000261812">
    <property type="component" value="Chromosome"/>
</dbReference>
<proteinExistence type="predicted"/>
<organism evidence="1 2">
    <name type="scientific">Thermosynechococcus sichuanensis E542</name>
    <dbReference type="NCBI Taxonomy" id="2016101"/>
    <lineage>
        <taxon>Bacteria</taxon>
        <taxon>Bacillati</taxon>
        <taxon>Cyanobacteriota</taxon>
        <taxon>Cyanophyceae</taxon>
        <taxon>Acaryochloridales</taxon>
        <taxon>Thermosynechococcaceae</taxon>
        <taxon>Thermosynechococcus</taxon>
        <taxon>Thermosynechococcus sichuanensis</taxon>
    </lineage>
</organism>
<dbReference type="AlphaFoldDB" id="A0A7D6EUD3"/>
<reference evidence="2" key="1">
    <citation type="submission" date="2018-09" db="EMBL/GenBank/DDBJ databases">
        <title>Complete genome sequence of thermophilic cyanobacteria strain Thermosynechococcus elongatus PKUAC-SCTE542.</title>
        <authorList>
            <person name="Liang Y."/>
            <person name="Tang J."/>
            <person name="Daroch M."/>
        </authorList>
    </citation>
    <scope>NUCLEOTIDE SEQUENCE [LARGE SCALE GENOMIC DNA]</scope>
    <source>
        <strain evidence="2">E542</strain>
    </source>
</reference>
<sequence length="82" mass="9666">MLPVPQLLLVIDGDTGRPTEYTGRKQEPPGWWEEFWQRHQQNTGQTREEALELLRRLRGKDWMPRSQAELEQALKALQNSPQ</sequence>
<accession>A0A7D6EUD3</accession>
<dbReference type="KEGG" id="tsq:D3A95_00465"/>